<dbReference type="EMBL" id="FZOR01000031">
    <property type="protein sequence ID" value="SNT45438.1"/>
    <property type="molecule type" value="Genomic_DNA"/>
</dbReference>
<evidence type="ECO:0000256" key="1">
    <source>
        <dbReference type="SAM" id="MobiDB-lite"/>
    </source>
</evidence>
<evidence type="ECO:0000313" key="2">
    <source>
        <dbReference type="EMBL" id="SNT45438.1"/>
    </source>
</evidence>
<dbReference type="Proteomes" id="UP000198318">
    <property type="component" value="Unassembled WGS sequence"/>
</dbReference>
<dbReference type="OrthoDB" id="3480686at2"/>
<accession>A0A239MTY9</accession>
<proteinExistence type="predicted"/>
<reference evidence="2 3" key="1">
    <citation type="submission" date="2017-06" db="EMBL/GenBank/DDBJ databases">
        <authorList>
            <person name="Kim H.J."/>
            <person name="Triplett B.A."/>
        </authorList>
    </citation>
    <scope>NUCLEOTIDE SEQUENCE [LARGE SCALE GENOMIC DNA]</scope>
    <source>
        <strain evidence="2 3">DSM 44715</strain>
    </source>
</reference>
<dbReference type="AlphaFoldDB" id="A0A239MTY9"/>
<dbReference type="RefSeq" id="WP_089328996.1">
    <property type="nucleotide sequence ID" value="NZ_FZOR01000031.1"/>
</dbReference>
<feature type="region of interest" description="Disordered" evidence="1">
    <location>
        <begin position="1"/>
        <end position="22"/>
    </location>
</feature>
<keyword evidence="3" id="KW-1185">Reference proteome</keyword>
<protein>
    <submittedName>
        <fullName evidence="2">Uncharacterized protein</fullName>
    </submittedName>
</protein>
<organism evidence="2 3">
    <name type="scientific">Actinomadura meyerae</name>
    <dbReference type="NCBI Taxonomy" id="240840"/>
    <lineage>
        <taxon>Bacteria</taxon>
        <taxon>Bacillati</taxon>
        <taxon>Actinomycetota</taxon>
        <taxon>Actinomycetes</taxon>
        <taxon>Streptosporangiales</taxon>
        <taxon>Thermomonosporaceae</taxon>
        <taxon>Actinomadura</taxon>
    </lineage>
</organism>
<evidence type="ECO:0000313" key="3">
    <source>
        <dbReference type="Proteomes" id="UP000198318"/>
    </source>
</evidence>
<gene>
    <name evidence="2" type="ORF">SAMN05443665_103146</name>
</gene>
<sequence>MLIDEPVSTETTSTGRPSRITGRRGSYRVRRVLEEWQAPGQARYYRLQVATPDGLAIAEVHSPGGDAPWTLHRIWS</sequence>
<name>A0A239MTY9_9ACTN</name>